<reference evidence="1 2" key="1">
    <citation type="journal article" date="2010" name="Int. J. Syst. Evol. Microbiol.">
        <title>Bacillus horneckiae sp. nov., isolated from a spacecraft-assembly clean room.</title>
        <authorList>
            <person name="Vaishampayan P."/>
            <person name="Probst A."/>
            <person name="Krishnamurthi S."/>
            <person name="Ghosh S."/>
            <person name="Osman S."/>
            <person name="McDowall A."/>
            <person name="Ruckmani A."/>
            <person name="Mayilraj S."/>
            <person name="Venkateswaran K."/>
        </authorList>
    </citation>
    <scope>NUCLEOTIDE SEQUENCE [LARGE SCALE GENOMIC DNA]</scope>
    <source>
        <strain evidence="2">1PO1SC</strain>
    </source>
</reference>
<dbReference type="RefSeq" id="WP_066193086.1">
    <property type="nucleotide sequence ID" value="NZ_JARMMB010000004.1"/>
</dbReference>
<sequence>MGQITKPYRFTPHQDLHHKAAFFQSELEQMGNLSQSLFTAIKKELDASAGKVIEETMQTLISQHQRMDSIVNDQMSTMDTLAARYHYQVNDMNSQFITINYEESEVPIEN</sequence>
<organism evidence="1 2">
    <name type="scientific">Cytobacillus horneckiae</name>
    <dbReference type="NCBI Taxonomy" id="549687"/>
    <lineage>
        <taxon>Bacteria</taxon>
        <taxon>Bacillati</taxon>
        <taxon>Bacillota</taxon>
        <taxon>Bacilli</taxon>
        <taxon>Bacillales</taxon>
        <taxon>Bacillaceae</taxon>
        <taxon>Cytobacillus</taxon>
    </lineage>
</organism>
<accession>A0A2N0ZCE3</accession>
<gene>
    <name evidence="1" type="ORF">CWS20_20105</name>
</gene>
<keyword evidence="2" id="KW-1185">Reference proteome</keyword>
<evidence type="ECO:0000313" key="1">
    <source>
        <dbReference type="EMBL" id="PKG27155.1"/>
    </source>
</evidence>
<dbReference type="Proteomes" id="UP000233343">
    <property type="component" value="Unassembled WGS sequence"/>
</dbReference>
<comment type="caution">
    <text evidence="1">The sequence shown here is derived from an EMBL/GenBank/DDBJ whole genome shotgun (WGS) entry which is preliminary data.</text>
</comment>
<proteinExistence type="predicted"/>
<dbReference type="AlphaFoldDB" id="A0A2N0ZCE3"/>
<protein>
    <submittedName>
        <fullName evidence="1">Uncharacterized protein</fullName>
    </submittedName>
</protein>
<evidence type="ECO:0000313" key="2">
    <source>
        <dbReference type="Proteomes" id="UP000233343"/>
    </source>
</evidence>
<dbReference type="EMBL" id="PISD01000049">
    <property type="protein sequence ID" value="PKG27155.1"/>
    <property type="molecule type" value="Genomic_DNA"/>
</dbReference>
<name>A0A2N0ZCE3_9BACI</name>